<dbReference type="InterPro" id="IPR001460">
    <property type="entry name" value="PCN-bd_Tpept"/>
</dbReference>
<keyword evidence="5" id="KW-0121">Carboxypeptidase</keyword>
<dbReference type="GO" id="GO:0005886">
    <property type="term" value="C:plasma membrane"/>
    <property type="evidence" value="ECO:0007669"/>
    <property type="project" value="UniProtKB-SubCell"/>
</dbReference>
<dbReference type="FunFam" id="3.40.710.10:FF:000024">
    <property type="entry name" value="Penicillin-binding protein 2"/>
    <property type="match status" value="1"/>
</dbReference>
<evidence type="ECO:0000256" key="12">
    <source>
        <dbReference type="ARBA" id="ARBA00023136"/>
    </source>
</evidence>
<comment type="subcellular location">
    <subcellularLocation>
        <location evidence="2">Cell membrane</location>
    </subcellularLocation>
    <subcellularLocation>
        <location evidence="1">Membrane</location>
        <topology evidence="1">Single-pass membrane protein</topology>
    </subcellularLocation>
</comment>
<keyword evidence="12 14" id="KW-0472">Membrane</keyword>
<keyword evidence="7 14" id="KW-0812">Transmembrane</keyword>
<keyword evidence="11 14" id="KW-1133">Transmembrane helix</keyword>
<dbReference type="GO" id="GO:0071555">
    <property type="term" value="P:cell wall organization"/>
    <property type="evidence" value="ECO:0007669"/>
    <property type="project" value="UniProtKB-KW"/>
</dbReference>
<dbReference type="SUPFAM" id="SSF56519">
    <property type="entry name" value="Penicillin binding protein dimerisation domain"/>
    <property type="match status" value="1"/>
</dbReference>
<evidence type="ECO:0000256" key="9">
    <source>
        <dbReference type="ARBA" id="ARBA00022960"/>
    </source>
</evidence>
<evidence type="ECO:0000313" key="17">
    <source>
        <dbReference type="EMBL" id="HGY57271.1"/>
    </source>
</evidence>
<comment type="caution">
    <text evidence="17">The sequence shown here is derived from an EMBL/GenBank/DDBJ whole genome shotgun (WGS) entry which is preliminary data.</text>
</comment>
<dbReference type="Pfam" id="PF00905">
    <property type="entry name" value="Transpeptidase"/>
    <property type="match status" value="1"/>
</dbReference>
<keyword evidence="6" id="KW-0645">Protease</keyword>
<dbReference type="PANTHER" id="PTHR30627">
    <property type="entry name" value="PEPTIDOGLYCAN D,D-TRANSPEPTIDASE"/>
    <property type="match status" value="1"/>
</dbReference>
<keyword evidence="3" id="KW-1003">Cell membrane</keyword>
<dbReference type="EMBL" id="DRQG01000151">
    <property type="protein sequence ID" value="HGY57271.1"/>
    <property type="molecule type" value="Genomic_DNA"/>
</dbReference>
<keyword evidence="13" id="KW-0961">Cell wall biogenesis/degradation</keyword>
<dbReference type="GO" id="GO:0008658">
    <property type="term" value="F:penicillin binding"/>
    <property type="evidence" value="ECO:0007669"/>
    <property type="project" value="InterPro"/>
</dbReference>
<evidence type="ECO:0000256" key="3">
    <source>
        <dbReference type="ARBA" id="ARBA00022475"/>
    </source>
</evidence>
<name>A0A7V4WX80_CALAY</name>
<keyword evidence="4" id="KW-0997">Cell inner membrane</keyword>
<dbReference type="InterPro" id="IPR012338">
    <property type="entry name" value="Beta-lactam/transpept-like"/>
</dbReference>
<evidence type="ECO:0000256" key="2">
    <source>
        <dbReference type="ARBA" id="ARBA00004236"/>
    </source>
</evidence>
<keyword evidence="10" id="KW-0573">Peptidoglycan synthesis</keyword>
<dbReference type="NCBIfam" id="TIGR03423">
    <property type="entry name" value="pbp2_mrdA"/>
    <property type="match status" value="1"/>
</dbReference>
<dbReference type="InterPro" id="IPR050515">
    <property type="entry name" value="Beta-lactam/transpept"/>
</dbReference>
<protein>
    <submittedName>
        <fullName evidence="17">Penicillin-binding protein 2</fullName>
    </submittedName>
</protein>
<evidence type="ECO:0000256" key="8">
    <source>
        <dbReference type="ARBA" id="ARBA00022801"/>
    </source>
</evidence>
<evidence type="ECO:0000256" key="5">
    <source>
        <dbReference type="ARBA" id="ARBA00022645"/>
    </source>
</evidence>
<dbReference type="GO" id="GO:0009002">
    <property type="term" value="F:serine-type D-Ala-D-Ala carboxypeptidase activity"/>
    <property type="evidence" value="ECO:0007669"/>
    <property type="project" value="InterPro"/>
</dbReference>
<evidence type="ECO:0000259" key="15">
    <source>
        <dbReference type="Pfam" id="PF00905"/>
    </source>
</evidence>
<dbReference type="Pfam" id="PF03717">
    <property type="entry name" value="PBP_dimer"/>
    <property type="match status" value="1"/>
</dbReference>
<dbReference type="Gene3D" id="3.90.1310.10">
    <property type="entry name" value="Penicillin-binding protein 2a (Domain 2)"/>
    <property type="match status" value="1"/>
</dbReference>
<sequence length="623" mass="69201">MHTLERSNKHFHRIVLAVFFSLGFVLLAVSFIRLQISNKAMYQRQSRNNSIRAESLYPVRGLIRDKTGRILVDTRAQFSAAVIPVSITAQSLRRACEILGLDTVSVQKKIKNGVGFRPVIIDRDISQEQLVAIEENRIDLPGIITLEVPKRFYADNVNSPHIFGTIGEVNKAEQIINPIYEAGDLVGKSGIEKKYDLDLRGTKGVRYLRVDASGKTLGAYDESQNISPVHGNDIYLHLDYSMQQFAESLLVDYRGALVAIDVRDGGIIAMASKPDYDPRLLSGKIDPEIWKRLIEDENHPLYSRAIQSAYPPGSTYKIVAAIAALQEKIITPQWEATCNGSFRLGRKTIRCWNPNGHGTLDLYGAIKNSCNVYFYKLGLKIGLDFWSKYSKMLGFGSKTGIDLPNENSGLVPTREFFDRVYGKNGWTRGNLANLAIGQGELLVTPLQLAQFAMILANKGVYYTPHMVEKMYDFSARAFVNFPKEVNYVKGISKDVYDVVREGMHRVVNGGTGWLGRVPGIDMAGKTGTAQNPHGEPHAWFMAFAPYESPEVAISVIVENAGGGGAIAAPIARKFLEKYFYGKLIARPVVKKDKSGSAQDSLLFPIPNDSLQPMQLFLPDEGTE</sequence>
<organism evidence="17">
    <name type="scientific">Caldithrix abyssi</name>
    <dbReference type="NCBI Taxonomy" id="187145"/>
    <lineage>
        <taxon>Bacteria</taxon>
        <taxon>Pseudomonadati</taxon>
        <taxon>Calditrichota</taxon>
        <taxon>Calditrichia</taxon>
        <taxon>Calditrichales</taxon>
        <taxon>Calditrichaceae</taxon>
        <taxon>Caldithrix</taxon>
    </lineage>
</organism>
<dbReference type="GO" id="GO:0009252">
    <property type="term" value="P:peptidoglycan biosynthetic process"/>
    <property type="evidence" value="ECO:0007669"/>
    <property type="project" value="UniProtKB-KW"/>
</dbReference>
<dbReference type="GO" id="GO:0008360">
    <property type="term" value="P:regulation of cell shape"/>
    <property type="evidence" value="ECO:0007669"/>
    <property type="project" value="UniProtKB-KW"/>
</dbReference>
<dbReference type="Gene3D" id="3.40.710.10">
    <property type="entry name" value="DD-peptidase/beta-lactamase superfamily"/>
    <property type="match status" value="1"/>
</dbReference>
<evidence type="ECO:0000256" key="13">
    <source>
        <dbReference type="ARBA" id="ARBA00023316"/>
    </source>
</evidence>
<dbReference type="AlphaFoldDB" id="A0A7V4WX80"/>
<keyword evidence="8" id="KW-0378">Hydrolase</keyword>
<evidence type="ECO:0000256" key="6">
    <source>
        <dbReference type="ARBA" id="ARBA00022670"/>
    </source>
</evidence>
<proteinExistence type="predicted"/>
<evidence type="ECO:0000256" key="7">
    <source>
        <dbReference type="ARBA" id="ARBA00022692"/>
    </source>
</evidence>
<evidence type="ECO:0000256" key="14">
    <source>
        <dbReference type="SAM" id="Phobius"/>
    </source>
</evidence>
<dbReference type="InterPro" id="IPR005311">
    <property type="entry name" value="PBP_dimer"/>
</dbReference>
<dbReference type="InterPro" id="IPR036138">
    <property type="entry name" value="PBP_dimer_sf"/>
</dbReference>
<dbReference type="SUPFAM" id="SSF56601">
    <property type="entry name" value="beta-lactamase/transpeptidase-like"/>
    <property type="match status" value="1"/>
</dbReference>
<feature type="domain" description="Penicillin-binding protein dimerisation" evidence="16">
    <location>
        <begin position="57"/>
        <end position="217"/>
    </location>
</feature>
<evidence type="ECO:0000256" key="10">
    <source>
        <dbReference type="ARBA" id="ARBA00022984"/>
    </source>
</evidence>
<evidence type="ECO:0000259" key="16">
    <source>
        <dbReference type="Pfam" id="PF03717"/>
    </source>
</evidence>
<keyword evidence="9" id="KW-0133">Cell shape</keyword>
<dbReference type="PANTHER" id="PTHR30627:SF2">
    <property type="entry name" value="PEPTIDOGLYCAN D,D-TRANSPEPTIDASE MRDA"/>
    <property type="match status" value="1"/>
</dbReference>
<evidence type="ECO:0000256" key="1">
    <source>
        <dbReference type="ARBA" id="ARBA00004167"/>
    </source>
</evidence>
<accession>A0A7V4WX80</accession>
<dbReference type="InterPro" id="IPR017790">
    <property type="entry name" value="Penicillin-binding_protein_2"/>
</dbReference>
<feature type="transmembrane region" description="Helical" evidence="14">
    <location>
        <begin position="14"/>
        <end position="34"/>
    </location>
</feature>
<dbReference type="Proteomes" id="UP000885779">
    <property type="component" value="Unassembled WGS sequence"/>
</dbReference>
<gene>
    <name evidence="17" type="primary">mrdA</name>
    <name evidence="17" type="ORF">ENK44_16305</name>
</gene>
<reference evidence="17" key="1">
    <citation type="journal article" date="2020" name="mSystems">
        <title>Genome- and Community-Level Interaction Insights into Carbon Utilization and Element Cycling Functions of Hydrothermarchaeota in Hydrothermal Sediment.</title>
        <authorList>
            <person name="Zhou Z."/>
            <person name="Liu Y."/>
            <person name="Xu W."/>
            <person name="Pan J."/>
            <person name="Luo Z.H."/>
            <person name="Li M."/>
        </authorList>
    </citation>
    <scope>NUCLEOTIDE SEQUENCE [LARGE SCALE GENOMIC DNA]</scope>
    <source>
        <strain evidence="17">HyVt-577</strain>
    </source>
</reference>
<dbReference type="GO" id="GO:0071972">
    <property type="term" value="F:peptidoglycan L,D-transpeptidase activity"/>
    <property type="evidence" value="ECO:0007669"/>
    <property type="project" value="TreeGrafter"/>
</dbReference>
<evidence type="ECO:0000256" key="4">
    <source>
        <dbReference type="ARBA" id="ARBA00022519"/>
    </source>
</evidence>
<dbReference type="GO" id="GO:0006508">
    <property type="term" value="P:proteolysis"/>
    <property type="evidence" value="ECO:0007669"/>
    <property type="project" value="UniProtKB-KW"/>
</dbReference>
<evidence type="ECO:0000256" key="11">
    <source>
        <dbReference type="ARBA" id="ARBA00022989"/>
    </source>
</evidence>
<feature type="domain" description="Penicillin-binding protein transpeptidase" evidence="15">
    <location>
        <begin position="255"/>
        <end position="576"/>
    </location>
</feature>